<evidence type="ECO:0000313" key="2">
    <source>
        <dbReference type="EMBL" id="REG45798.1"/>
    </source>
</evidence>
<dbReference type="AlphaFoldDB" id="A0AAQ0HIL3"/>
<proteinExistence type="predicted"/>
<comment type="caution">
    <text evidence="2">The sequence shown here is derived from an EMBL/GenBank/DDBJ whole genome shotgun (WGS) entry which is preliminary data.</text>
</comment>
<protein>
    <submittedName>
        <fullName evidence="2">Uncharacterized protein</fullName>
    </submittedName>
</protein>
<reference evidence="2 3" key="1">
    <citation type="submission" date="2018-08" db="EMBL/GenBank/DDBJ databases">
        <title>Genomic Encyclopedia of Archaeal and Bacterial Type Strains, Phase II (KMG-II): from individual species to whole genera.</title>
        <authorList>
            <person name="Goeker M."/>
        </authorList>
    </citation>
    <scope>NUCLEOTIDE SEQUENCE [LARGE SCALE GENOMIC DNA]</scope>
    <source>
        <strain evidence="2 3">DSM 582</strain>
    </source>
</reference>
<dbReference type="Proteomes" id="UP000256794">
    <property type="component" value="Unassembled WGS sequence"/>
</dbReference>
<sequence>MQSSATDPPPLNGSILEDGSGHEARGAMARKRHKPKLRRVEVLRGQGRTMAPDRRFRADLLQLGGMSRDRLRQWKDLQKKDRLRKAVADPTLEADPDGDSTRRLFSPSPCRACIDQVRPSRVQRSASRAARWHSTAPRSVASPAARTTKTSLRGLATTEINTPCKYLYKNRISSSCRAFKCGWHFPVQRRPAARKSSRSRFHSMSS</sequence>
<name>A0AAQ0HIL3_PARVE</name>
<feature type="region of interest" description="Disordered" evidence="1">
    <location>
        <begin position="124"/>
        <end position="148"/>
    </location>
</feature>
<evidence type="ECO:0000313" key="3">
    <source>
        <dbReference type="Proteomes" id="UP000256794"/>
    </source>
</evidence>
<feature type="region of interest" description="Disordered" evidence="1">
    <location>
        <begin position="1"/>
        <end position="37"/>
    </location>
</feature>
<gene>
    <name evidence="2" type="ORF">ATH84_101966</name>
</gene>
<feature type="compositionally biased region" description="Basic residues" evidence="1">
    <location>
        <begin position="28"/>
        <end position="37"/>
    </location>
</feature>
<evidence type="ECO:0000256" key="1">
    <source>
        <dbReference type="SAM" id="MobiDB-lite"/>
    </source>
</evidence>
<accession>A0AAQ0HIL3</accession>
<dbReference type="EMBL" id="QUMX01000019">
    <property type="protein sequence ID" value="REG45798.1"/>
    <property type="molecule type" value="Genomic_DNA"/>
</dbReference>
<organism evidence="2 3">
    <name type="scientific">Paracoccus versutus</name>
    <name type="common">Thiobacillus versutus</name>
    <dbReference type="NCBI Taxonomy" id="34007"/>
    <lineage>
        <taxon>Bacteria</taxon>
        <taxon>Pseudomonadati</taxon>
        <taxon>Pseudomonadota</taxon>
        <taxon>Alphaproteobacteria</taxon>
        <taxon>Rhodobacterales</taxon>
        <taxon>Paracoccaceae</taxon>
        <taxon>Paracoccus</taxon>
    </lineage>
</organism>
<keyword evidence="3" id="KW-1185">Reference proteome</keyword>